<evidence type="ECO:0000313" key="1">
    <source>
        <dbReference type="EMBL" id="MFC3882249.1"/>
    </source>
</evidence>
<dbReference type="RefSeq" id="WP_377911539.1">
    <property type="nucleotide sequence ID" value="NZ_JBHRZT010000007.1"/>
</dbReference>
<reference evidence="2" key="1">
    <citation type="journal article" date="2019" name="Int. J. Syst. Evol. Microbiol.">
        <title>The Global Catalogue of Microorganisms (GCM) 10K type strain sequencing project: providing services to taxonomists for standard genome sequencing and annotation.</title>
        <authorList>
            <consortium name="The Broad Institute Genomics Platform"/>
            <consortium name="The Broad Institute Genome Sequencing Center for Infectious Disease"/>
            <person name="Wu L."/>
            <person name="Ma J."/>
        </authorList>
    </citation>
    <scope>NUCLEOTIDE SEQUENCE [LARGE SCALE GENOMIC DNA]</scope>
    <source>
        <strain evidence="2">CCUG 61889</strain>
    </source>
</reference>
<accession>A0ABV8AY93</accession>
<dbReference type="InterPro" id="IPR013078">
    <property type="entry name" value="His_Pase_superF_clade-1"/>
</dbReference>
<keyword evidence="2" id="KW-1185">Reference proteome</keyword>
<proteinExistence type="predicted"/>
<dbReference type="PANTHER" id="PTHR48100:SF1">
    <property type="entry name" value="HISTIDINE PHOSPHATASE FAMILY PROTEIN-RELATED"/>
    <property type="match status" value="1"/>
</dbReference>
<dbReference type="Gene3D" id="3.40.50.1240">
    <property type="entry name" value="Phosphoglycerate mutase-like"/>
    <property type="match status" value="1"/>
</dbReference>
<protein>
    <submittedName>
        <fullName evidence="1">Histidine phosphatase family protein</fullName>
    </submittedName>
</protein>
<evidence type="ECO:0000313" key="2">
    <source>
        <dbReference type="Proteomes" id="UP001595752"/>
    </source>
</evidence>
<comment type="caution">
    <text evidence="1">The sequence shown here is derived from an EMBL/GenBank/DDBJ whole genome shotgun (WGS) entry which is preliminary data.</text>
</comment>
<dbReference type="InterPro" id="IPR029033">
    <property type="entry name" value="His_PPase_superfam"/>
</dbReference>
<sequence length="211" mass="24389">MALDELLVVTCIRHGMTAGNEQKAYIGWTDQPLSENGKKQLLDEREFYPEFPGLVVGSDLERCRETAALLYPNVPYVPMEEWRELYFGDWEGKTHEQLQHRQAYQSWLSEPLRMPAENGEDFQTFTHRVWKAWEQSVDKLLSQKGTHLVIMTHGGVLKLLASAFSSKKKGFWDWHFSPGEGIRWVHTLQTARSRQSCISYSAVPLMEKEDG</sequence>
<dbReference type="CDD" id="cd07067">
    <property type="entry name" value="HP_PGM_like"/>
    <property type="match status" value="1"/>
</dbReference>
<dbReference type="SMART" id="SM00855">
    <property type="entry name" value="PGAM"/>
    <property type="match status" value="1"/>
</dbReference>
<dbReference type="SUPFAM" id="SSF53254">
    <property type="entry name" value="Phosphoglycerate mutase-like"/>
    <property type="match status" value="1"/>
</dbReference>
<dbReference type="InterPro" id="IPR050275">
    <property type="entry name" value="PGM_Phosphatase"/>
</dbReference>
<organism evidence="1 2">
    <name type="scientific">Bacillus songklensis</name>
    <dbReference type="NCBI Taxonomy" id="1069116"/>
    <lineage>
        <taxon>Bacteria</taxon>
        <taxon>Bacillati</taxon>
        <taxon>Bacillota</taxon>
        <taxon>Bacilli</taxon>
        <taxon>Bacillales</taxon>
        <taxon>Bacillaceae</taxon>
        <taxon>Bacillus</taxon>
    </lineage>
</organism>
<dbReference type="EMBL" id="JBHRZT010000007">
    <property type="protein sequence ID" value="MFC3882249.1"/>
    <property type="molecule type" value="Genomic_DNA"/>
</dbReference>
<gene>
    <name evidence="1" type="ORF">ACFOU2_01375</name>
</gene>
<dbReference type="PANTHER" id="PTHR48100">
    <property type="entry name" value="BROAD-SPECIFICITY PHOSPHATASE YOR283W-RELATED"/>
    <property type="match status" value="1"/>
</dbReference>
<dbReference type="Proteomes" id="UP001595752">
    <property type="component" value="Unassembled WGS sequence"/>
</dbReference>
<dbReference type="Pfam" id="PF00300">
    <property type="entry name" value="His_Phos_1"/>
    <property type="match status" value="1"/>
</dbReference>
<name>A0ABV8AY93_9BACI</name>